<dbReference type="KEGG" id="bcv:Bcav_1371"/>
<feature type="compositionally biased region" description="Low complexity" evidence="1">
    <location>
        <begin position="21"/>
        <end position="36"/>
    </location>
</feature>
<keyword evidence="2" id="KW-0812">Transmembrane</keyword>
<evidence type="ECO:0000313" key="4">
    <source>
        <dbReference type="Proteomes" id="UP000007962"/>
    </source>
</evidence>
<evidence type="ECO:0000256" key="1">
    <source>
        <dbReference type="SAM" id="MobiDB-lite"/>
    </source>
</evidence>
<protein>
    <submittedName>
        <fullName evidence="3">Uncharacterized protein</fullName>
    </submittedName>
</protein>
<dbReference type="Proteomes" id="UP000007962">
    <property type="component" value="Chromosome"/>
</dbReference>
<dbReference type="HOGENOM" id="CLU_1640503_0_0_11"/>
<evidence type="ECO:0000256" key="2">
    <source>
        <dbReference type="SAM" id="Phobius"/>
    </source>
</evidence>
<feature type="transmembrane region" description="Helical" evidence="2">
    <location>
        <begin position="151"/>
        <end position="171"/>
    </location>
</feature>
<keyword evidence="4" id="KW-1185">Reference proteome</keyword>
<dbReference type="AlphaFoldDB" id="C5C2E4"/>
<reference evidence="3 4" key="1">
    <citation type="journal article" date="2009" name="Stand. Genomic Sci.">
        <title>Complete genome sequence of Beutenbergia cavernae type strain (HKI 0122).</title>
        <authorList>
            <person name="Land M."/>
            <person name="Pukall R."/>
            <person name="Abt B."/>
            <person name="Goker M."/>
            <person name="Rohde M."/>
            <person name="Glavina Del Rio T."/>
            <person name="Tice H."/>
            <person name="Copeland A."/>
            <person name="Cheng J.F."/>
            <person name="Lucas S."/>
            <person name="Chen F."/>
            <person name="Nolan M."/>
            <person name="Bruce D."/>
            <person name="Goodwin L."/>
            <person name="Pitluck S."/>
            <person name="Ivanova N."/>
            <person name="Mavromatis K."/>
            <person name="Ovchinnikova G."/>
            <person name="Pati A."/>
            <person name="Chen A."/>
            <person name="Palaniappan K."/>
            <person name="Hauser L."/>
            <person name="Chang Y.J."/>
            <person name="Jefferies C.C."/>
            <person name="Saunders E."/>
            <person name="Brettin T."/>
            <person name="Detter J.C."/>
            <person name="Han C."/>
            <person name="Chain P."/>
            <person name="Bristow J."/>
            <person name="Eisen J.A."/>
            <person name="Markowitz V."/>
            <person name="Hugenholtz P."/>
            <person name="Kyrpides N.C."/>
            <person name="Klenk H.P."/>
            <person name="Lapidus A."/>
        </authorList>
    </citation>
    <scope>NUCLEOTIDE SEQUENCE [LARGE SCALE GENOMIC DNA]</scope>
    <source>
        <strain evidence="4">ATCC BAA-8 / DSM 12333 / NBRC 16432</strain>
    </source>
</reference>
<feature type="region of interest" description="Disordered" evidence="1">
    <location>
        <begin position="1"/>
        <end position="49"/>
    </location>
</feature>
<feature type="transmembrane region" description="Helical" evidence="2">
    <location>
        <begin position="75"/>
        <end position="102"/>
    </location>
</feature>
<name>C5C2E4_BEUC1</name>
<accession>C5C2E4</accession>
<dbReference type="RefSeq" id="WP_015881870.1">
    <property type="nucleotide sequence ID" value="NC_012669.1"/>
</dbReference>
<feature type="compositionally biased region" description="Pro residues" evidence="1">
    <location>
        <begin position="37"/>
        <end position="46"/>
    </location>
</feature>
<gene>
    <name evidence="3" type="ordered locus">Bcav_1371</name>
</gene>
<dbReference type="EMBL" id="CP001618">
    <property type="protein sequence ID" value="ACQ79630.1"/>
    <property type="molecule type" value="Genomic_DNA"/>
</dbReference>
<feature type="transmembrane region" description="Helical" evidence="2">
    <location>
        <begin position="122"/>
        <end position="144"/>
    </location>
</feature>
<evidence type="ECO:0000313" key="3">
    <source>
        <dbReference type="EMBL" id="ACQ79630.1"/>
    </source>
</evidence>
<keyword evidence="2" id="KW-0472">Membrane</keyword>
<keyword evidence="2" id="KW-1133">Transmembrane helix</keyword>
<dbReference type="STRING" id="471853.Bcav_1371"/>
<sequence>MTFDPSYGQVPQTPPPPPQGQPYGVAPGQPYGVAPAPAAPAAPQPAPARVQETYGVAPPLDQVFSVRRPPSRSGILTALGVFALLASIAVPAAVAVVVNVTVTGCDTEGWSYPVCTDGTQGTLGVLYPLVAGLAAFVASTRVIANARHRPLRAIVWLAVAAIALVVLLAVVPDAAGVPFFGW</sequence>
<proteinExistence type="predicted"/>
<organism evidence="3 4">
    <name type="scientific">Beutenbergia cavernae (strain ATCC BAA-8 / DSM 12333 / CCUG 43141 / JCM 11478 / NBRC 16432 / NCIMB 13614 / HKI 0122)</name>
    <dbReference type="NCBI Taxonomy" id="471853"/>
    <lineage>
        <taxon>Bacteria</taxon>
        <taxon>Bacillati</taxon>
        <taxon>Actinomycetota</taxon>
        <taxon>Actinomycetes</taxon>
        <taxon>Micrococcales</taxon>
        <taxon>Beutenbergiaceae</taxon>
        <taxon>Beutenbergia</taxon>
    </lineage>
</organism>
<feature type="compositionally biased region" description="Low complexity" evidence="1">
    <location>
        <begin position="1"/>
        <end position="11"/>
    </location>
</feature>